<feature type="transmembrane region" description="Helical" evidence="2">
    <location>
        <begin position="537"/>
        <end position="554"/>
    </location>
</feature>
<feature type="compositionally biased region" description="Polar residues" evidence="1">
    <location>
        <begin position="53"/>
        <end position="62"/>
    </location>
</feature>
<dbReference type="GeneID" id="95980384"/>
<dbReference type="Pfam" id="PF23190">
    <property type="entry name" value="LHD_TRPY1"/>
    <property type="match status" value="1"/>
</dbReference>
<feature type="compositionally biased region" description="Basic and acidic residues" evidence="1">
    <location>
        <begin position="78"/>
        <end position="96"/>
    </location>
</feature>
<reference evidence="5 6" key="1">
    <citation type="submission" date="2024-07" db="EMBL/GenBank/DDBJ databases">
        <title>Draft sequence of the Neodothiora populina.</title>
        <authorList>
            <person name="Drown D.D."/>
            <person name="Schuette U.S."/>
            <person name="Buechlein A.B."/>
            <person name="Rusch D.R."/>
            <person name="Winton L.W."/>
            <person name="Adams G.A."/>
        </authorList>
    </citation>
    <scope>NUCLEOTIDE SEQUENCE [LARGE SCALE GENOMIC DNA]</scope>
    <source>
        <strain evidence="5 6">CPC 39397</strain>
    </source>
</reference>
<feature type="domain" description="YVC1 N-terminal linker helical" evidence="3">
    <location>
        <begin position="150"/>
        <end position="340"/>
    </location>
</feature>
<evidence type="ECO:0000313" key="6">
    <source>
        <dbReference type="Proteomes" id="UP001562354"/>
    </source>
</evidence>
<feature type="transmembrane region" description="Helical" evidence="2">
    <location>
        <begin position="657"/>
        <end position="676"/>
    </location>
</feature>
<dbReference type="PANTHER" id="PTHR35859:SF1">
    <property type="entry name" value="NONSELECTIVE CATION CHANNEL PROTEIN"/>
    <property type="match status" value="1"/>
</dbReference>
<protein>
    <recommendedName>
        <fullName evidence="7">Receptor-activated Ca2+-permeable cation channel</fullName>
    </recommendedName>
</protein>
<comment type="caution">
    <text evidence="5">The sequence shown here is derived from an EMBL/GenBank/DDBJ whole genome shotgun (WGS) entry which is preliminary data.</text>
</comment>
<evidence type="ECO:0000313" key="5">
    <source>
        <dbReference type="EMBL" id="KAL1303276.1"/>
    </source>
</evidence>
<evidence type="ECO:0000256" key="2">
    <source>
        <dbReference type="SAM" id="Phobius"/>
    </source>
</evidence>
<gene>
    <name evidence="5" type="ORF">AAFC00_006685</name>
</gene>
<name>A0ABR3PC46_9PEZI</name>
<dbReference type="InterPro" id="IPR052971">
    <property type="entry name" value="TRP_calcium_channel"/>
</dbReference>
<feature type="transmembrane region" description="Helical" evidence="2">
    <location>
        <begin position="628"/>
        <end position="645"/>
    </location>
</feature>
<dbReference type="InterPro" id="IPR056336">
    <property type="entry name" value="YVC1_C"/>
</dbReference>
<sequence length="787" mass="89377">MSDELPSPSHSAEQFNMANENESPLGFTNTPPRHSSEDEDNEGASPRHRGMPRSSTVPSVATSPDRRNGGHITMHSPSPDRLRPRLPDRNSRKEQSSRSITEALRMARRREEQEALLESGEDADDDGCYPPRKDSIPWQPNPHAKLPVYTTVHRIRRLVIASIDDPYSLEQLKGPRMNVAVVRPLLDHLYDPEDVSVVYCLLVNRVQFMREQAFQAHHQTVNVTRANLCEIIASRILRRFDEDHEGRDGLLLLANILVAGFEPFQGAPAEVIEEVRPSFHWTLADHFSRRRSGKERLLTALEVAIISESKSFLAASACQKIVDAVYKGRIIYTPTTFIDILPDRYKNRGISLYDPRRAPILNQYRLIVPRNRNVLEICQFLVLFLLYILTMTNKAHDVGPEHLTFTTPELIFCVYSAGWVLDELASILEHGWSVHTENLWAFLDVSFAAIFLAYFGVRMHGLSQNSGHLGKQALDILALGAPVLLPRLAFCIMPENMLFISLRAMMGDFTFLTCVTVWCFGGFLLAMHWLSESQDGYVSHPMLLISKWMLWIWFGLDGTGITKSVEFHSFLGPMLMILFAFIGNTLFLTILVSMLSNTYSNLAKNSTAEIQFRRAVLTFEGVKSDTLFAYRPPFNVLALVILLPMKFLTSPRWFHKINVTAIRVLNAPILLLISMFERRYLWQRKSALSSARKGKWLDFWESFGAHVDLQTVFEHEPPQSVLSEMDDIDNVFGNDVWGNGYMDAMRARRGSRGAMSDGGSVYPAPALLRRRPDSMIASMMPAHRDSW</sequence>
<dbReference type="RefSeq" id="XP_069199551.1">
    <property type="nucleotide sequence ID" value="XM_069346675.1"/>
</dbReference>
<evidence type="ECO:0000259" key="3">
    <source>
        <dbReference type="Pfam" id="PF23190"/>
    </source>
</evidence>
<dbReference type="Proteomes" id="UP001562354">
    <property type="component" value="Unassembled WGS sequence"/>
</dbReference>
<keyword evidence="2" id="KW-1133">Transmembrane helix</keyword>
<evidence type="ECO:0000259" key="4">
    <source>
        <dbReference type="Pfam" id="PF23317"/>
    </source>
</evidence>
<dbReference type="Pfam" id="PF23317">
    <property type="entry name" value="YVC1_C"/>
    <property type="match status" value="1"/>
</dbReference>
<dbReference type="PANTHER" id="PTHR35859">
    <property type="entry name" value="NONSELECTIVE CATION CHANNEL PROTEIN"/>
    <property type="match status" value="1"/>
</dbReference>
<evidence type="ECO:0008006" key="7">
    <source>
        <dbReference type="Google" id="ProtNLM"/>
    </source>
</evidence>
<dbReference type="InterPro" id="IPR056337">
    <property type="entry name" value="LHD_YVC1"/>
</dbReference>
<keyword evidence="6" id="KW-1185">Reference proteome</keyword>
<feature type="transmembrane region" description="Helical" evidence="2">
    <location>
        <begin position="574"/>
        <end position="595"/>
    </location>
</feature>
<accession>A0ABR3PC46</accession>
<keyword evidence="2" id="KW-0472">Membrane</keyword>
<keyword evidence="2" id="KW-0812">Transmembrane</keyword>
<organism evidence="5 6">
    <name type="scientific">Neodothiora populina</name>
    <dbReference type="NCBI Taxonomy" id="2781224"/>
    <lineage>
        <taxon>Eukaryota</taxon>
        <taxon>Fungi</taxon>
        <taxon>Dikarya</taxon>
        <taxon>Ascomycota</taxon>
        <taxon>Pezizomycotina</taxon>
        <taxon>Dothideomycetes</taxon>
        <taxon>Dothideomycetidae</taxon>
        <taxon>Dothideales</taxon>
        <taxon>Dothioraceae</taxon>
        <taxon>Neodothiora</taxon>
    </lineage>
</organism>
<evidence type="ECO:0000256" key="1">
    <source>
        <dbReference type="SAM" id="MobiDB-lite"/>
    </source>
</evidence>
<feature type="region of interest" description="Disordered" evidence="1">
    <location>
        <begin position="1"/>
        <end position="128"/>
    </location>
</feature>
<feature type="compositionally biased region" description="Polar residues" evidence="1">
    <location>
        <begin position="8"/>
        <end position="33"/>
    </location>
</feature>
<feature type="transmembrane region" description="Helical" evidence="2">
    <location>
        <begin position="509"/>
        <end position="530"/>
    </location>
</feature>
<feature type="domain" description="Calcium channel YVC1-like C-terminal transmembrane" evidence="4">
    <location>
        <begin position="402"/>
        <end position="681"/>
    </location>
</feature>
<proteinExistence type="predicted"/>
<dbReference type="EMBL" id="JBFMKM010000010">
    <property type="protein sequence ID" value="KAL1303276.1"/>
    <property type="molecule type" value="Genomic_DNA"/>
</dbReference>